<comment type="subcellular location">
    <subcellularLocation>
        <location evidence="1">Nucleus</location>
    </subcellularLocation>
</comment>
<dbReference type="PANTHER" id="PTHR15263">
    <property type="entry name" value="I-KAPPA-B-LIKE PROTEIN IKBL"/>
    <property type="match status" value="1"/>
</dbReference>
<dbReference type="InterPro" id="IPR038753">
    <property type="entry name" value="NFKBIL1"/>
</dbReference>
<feature type="region of interest" description="Disordered" evidence="6">
    <location>
        <begin position="251"/>
        <end position="272"/>
    </location>
</feature>
<evidence type="ECO:0000313" key="8">
    <source>
        <dbReference type="Proteomes" id="UP000186955"/>
    </source>
</evidence>
<feature type="compositionally biased region" description="Pro residues" evidence="6">
    <location>
        <begin position="96"/>
        <end position="107"/>
    </location>
</feature>
<gene>
    <name evidence="7" type="ORF">PENSUB_10772</name>
</gene>
<evidence type="ECO:0008006" key="9">
    <source>
        <dbReference type="Google" id="ProtNLM"/>
    </source>
</evidence>
<keyword evidence="3" id="KW-0677">Repeat</keyword>
<evidence type="ECO:0000256" key="4">
    <source>
        <dbReference type="ARBA" id="ARBA00023043"/>
    </source>
</evidence>
<organism evidence="7 8">
    <name type="scientific">Penicillium subrubescens</name>
    <dbReference type="NCBI Taxonomy" id="1316194"/>
    <lineage>
        <taxon>Eukaryota</taxon>
        <taxon>Fungi</taxon>
        <taxon>Dikarya</taxon>
        <taxon>Ascomycota</taxon>
        <taxon>Pezizomycotina</taxon>
        <taxon>Eurotiomycetes</taxon>
        <taxon>Eurotiomycetidae</taxon>
        <taxon>Eurotiales</taxon>
        <taxon>Aspergillaceae</taxon>
        <taxon>Penicillium</taxon>
    </lineage>
</organism>
<dbReference type="OrthoDB" id="412109at2759"/>
<feature type="region of interest" description="Disordered" evidence="6">
    <location>
        <begin position="176"/>
        <end position="208"/>
    </location>
</feature>
<dbReference type="GO" id="GO:0005634">
    <property type="term" value="C:nucleus"/>
    <property type="evidence" value="ECO:0007669"/>
    <property type="project" value="UniProtKB-SubCell"/>
</dbReference>
<keyword evidence="2" id="KW-0597">Phosphoprotein</keyword>
<sequence length="359" mass="42471">MESPPFTGETSRAQPSDDYTHPNRSKGRFRFKSSSSRSTKHHDHHRDHHHQPPSSSSETHRKRRSHSPRTSRSKDESHFHSHTRPSKRRHKHHPQEPPADPTQPSPLSPSAAFRESLFDALGDDEGAAYWETVYGQPIHNYAVPEVPKGPDGELEQMSDEEYAAYVRSRMWERTREGMIEEQERLREDRRRARKRENESSEKERERWRFEREVEESLRRGVERKRRKKNWEGVWKEYVSRWEEIGRVVEKKGAAGGTESKEDGEKEKEGESPPRLRNLLFWPVESGKRRDVNPDSVQEFLRHAPNGDLLGTLKIERVRWHPDKIQHRYSALGIEDEVMRSVTEVFQIVDRMWTEERDRA</sequence>
<protein>
    <recommendedName>
        <fullName evidence="9">NF-kappa-B inhibitor-like protein 1</fullName>
    </recommendedName>
</protein>
<evidence type="ECO:0000256" key="1">
    <source>
        <dbReference type="ARBA" id="ARBA00004123"/>
    </source>
</evidence>
<feature type="compositionally biased region" description="Basic residues" evidence="6">
    <location>
        <begin position="38"/>
        <end position="51"/>
    </location>
</feature>
<proteinExistence type="predicted"/>
<feature type="region of interest" description="Disordered" evidence="6">
    <location>
        <begin position="1"/>
        <end position="119"/>
    </location>
</feature>
<accession>A0A1Q5T8P3</accession>
<feature type="compositionally biased region" description="Basic residues" evidence="6">
    <location>
        <begin position="80"/>
        <end position="93"/>
    </location>
</feature>
<keyword evidence="5" id="KW-0539">Nucleus</keyword>
<keyword evidence="4" id="KW-0040">ANK repeat</keyword>
<dbReference type="AlphaFoldDB" id="A0A1Q5T8P3"/>
<evidence type="ECO:0000256" key="5">
    <source>
        <dbReference type="ARBA" id="ARBA00023242"/>
    </source>
</evidence>
<name>A0A1Q5T8P3_9EURO</name>
<evidence type="ECO:0000256" key="2">
    <source>
        <dbReference type="ARBA" id="ARBA00022553"/>
    </source>
</evidence>
<evidence type="ECO:0000313" key="7">
    <source>
        <dbReference type="EMBL" id="OKO96597.1"/>
    </source>
</evidence>
<dbReference type="EMBL" id="MNBE01000698">
    <property type="protein sequence ID" value="OKO96597.1"/>
    <property type="molecule type" value="Genomic_DNA"/>
</dbReference>
<evidence type="ECO:0000256" key="6">
    <source>
        <dbReference type="SAM" id="MobiDB-lite"/>
    </source>
</evidence>
<dbReference type="PANTHER" id="PTHR15263:SF1">
    <property type="entry name" value="NF-KAPPA-B INHIBITOR-LIKE PROTEIN 1"/>
    <property type="match status" value="1"/>
</dbReference>
<reference evidence="7 8" key="1">
    <citation type="submission" date="2016-10" db="EMBL/GenBank/DDBJ databases">
        <title>Genome sequence of the ascomycete fungus Penicillium subrubescens.</title>
        <authorList>
            <person name="De Vries R.P."/>
            <person name="Peng M."/>
            <person name="Dilokpimol A."/>
            <person name="Hilden K."/>
            <person name="Makela M.R."/>
            <person name="Grigoriev I."/>
            <person name="Riley R."/>
            <person name="Granchi Z."/>
        </authorList>
    </citation>
    <scope>NUCLEOTIDE SEQUENCE [LARGE SCALE GENOMIC DNA]</scope>
    <source>
        <strain evidence="7 8">CBS 132785</strain>
    </source>
</reference>
<evidence type="ECO:0000256" key="3">
    <source>
        <dbReference type="ARBA" id="ARBA00022737"/>
    </source>
</evidence>
<keyword evidence="8" id="KW-1185">Reference proteome</keyword>
<dbReference type="Proteomes" id="UP000186955">
    <property type="component" value="Unassembled WGS sequence"/>
</dbReference>
<feature type="compositionally biased region" description="Basic residues" evidence="6">
    <location>
        <begin position="60"/>
        <end position="71"/>
    </location>
</feature>
<dbReference type="STRING" id="1316194.A0A1Q5T8P3"/>
<dbReference type="GO" id="GO:0043124">
    <property type="term" value="P:negative regulation of canonical NF-kappaB signal transduction"/>
    <property type="evidence" value="ECO:0007669"/>
    <property type="project" value="InterPro"/>
</dbReference>
<comment type="caution">
    <text evidence="7">The sequence shown here is derived from an EMBL/GenBank/DDBJ whole genome shotgun (WGS) entry which is preliminary data.</text>
</comment>